<evidence type="ECO:0000256" key="2">
    <source>
        <dbReference type="ARBA" id="ARBA00022771"/>
    </source>
</evidence>
<dbReference type="SMART" id="SM00614">
    <property type="entry name" value="ZnF_BED"/>
    <property type="match status" value="1"/>
</dbReference>
<sequence length="244" mass="26967">MSRKTSNVWAYFSDSDLNPGRATCNLCLQKIAYKTSISNLKRHIKARHPTIKFRDHRNLLAENDIKKEKDEMEFLNPIQILSVSSQRYSPDNEKESQSTFTEATTPPIISSTAPTNESTTAVLPTILSDIFPTSGSSTIPPQTLSVTSGLSTVPVQMFSTSVSPILSIAPSSQMRPTTGSANKCSGHFENSQDDIPTIAKVWGEKLLVLDREQRLFAEKSINDILFEASLGNLQKHSVKINENP</sequence>
<evidence type="ECO:0000256" key="4">
    <source>
        <dbReference type="PROSITE-ProRule" id="PRU00027"/>
    </source>
</evidence>
<reference evidence="7 8" key="1">
    <citation type="submission" date="2021-06" db="EMBL/GenBank/DDBJ databases">
        <title>Caerostris darwini draft genome.</title>
        <authorList>
            <person name="Kono N."/>
            <person name="Arakawa K."/>
        </authorList>
    </citation>
    <scope>NUCLEOTIDE SEQUENCE [LARGE SCALE GENOMIC DNA]</scope>
</reference>
<organism evidence="7 8">
    <name type="scientific">Caerostris darwini</name>
    <dbReference type="NCBI Taxonomy" id="1538125"/>
    <lineage>
        <taxon>Eukaryota</taxon>
        <taxon>Metazoa</taxon>
        <taxon>Ecdysozoa</taxon>
        <taxon>Arthropoda</taxon>
        <taxon>Chelicerata</taxon>
        <taxon>Arachnida</taxon>
        <taxon>Araneae</taxon>
        <taxon>Araneomorphae</taxon>
        <taxon>Entelegynae</taxon>
        <taxon>Araneoidea</taxon>
        <taxon>Araneidae</taxon>
        <taxon>Caerostris</taxon>
    </lineage>
</organism>
<dbReference type="InterPro" id="IPR003656">
    <property type="entry name" value="Znf_BED"/>
</dbReference>
<feature type="region of interest" description="Disordered" evidence="5">
    <location>
        <begin position="85"/>
        <end position="115"/>
    </location>
</feature>
<feature type="domain" description="BED-type" evidence="6">
    <location>
        <begin position="3"/>
        <end position="63"/>
    </location>
</feature>
<dbReference type="AlphaFoldDB" id="A0AAV4UD73"/>
<evidence type="ECO:0000313" key="7">
    <source>
        <dbReference type="EMBL" id="GIY55687.1"/>
    </source>
</evidence>
<dbReference type="InterPro" id="IPR036236">
    <property type="entry name" value="Znf_C2H2_sf"/>
</dbReference>
<dbReference type="SUPFAM" id="SSF57667">
    <property type="entry name" value="beta-beta-alpha zinc fingers"/>
    <property type="match status" value="1"/>
</dbReference>
<dbReference type="Pfam" id="PF02892">
    <property type="entry name" value="zf-BED"/>
    <property type="match status" value="1"/>
</dbReference>
<keyword evidence="2 4" id="KW-0863">Zinc-finger</keyword>
<accession>A0AAV4UD73</accession>
<gene>
    <name evidence="7" type="ORF">CDAR_528971</name>
</gene>
<dbReference type="GO" id="GO:0003677">
    <property type="term" value="F:DNA binding"/>
    <property type="evidence" value="ECO:0007669"/>
    <property type="project" value="InterPro"/>
</dbReference>
<name>A0AAV4UD73_9ARAC</name>
<keyword evidence="8" id="KW-1185">Reference proteome</keyword>
<protein>
    <recommendedName>
        <fullName evidence="6">BED-type domain-containing protein</fullName>
    </recommendedName>
</protein>
<feature type="compositionally biased region" description="Low complexity" evidence="5">
    <location>
        <begin position="103"/>
        <end position="115"/>
    </location>
</feature>
<evidence type="ECO:0000256" key="1">
    <source>
        <dbReference type="ARBA" id="ARBA00022723"/>
    </source>
</evidence>
<keyword evidence="1" id="KW-0479">Metal-binding</keyword>
<keyword evidence="3" id="KW-0862">Zinc</keyword>
<evidence type="ECO:0000256" key="3">
    <source>
        <dbReference type="ARBA" id="ARBA00022833"/>
    </source>
</evidence>
<evidence type="ECO:0000256" key="5">
    <source>
        <dbReference type="SAM" id="MobiDB-lite"/>
    </source>
</evidence>
<dbReference type="GO" id="GO:0008270">
    <property type="term" value="F:zinc ion binding"/>
    <property type="evidence" value="ECO:0007669"/>
    <property type="project" value="UniProtKB-KW"/>
</dbReference>
<dbReference type="EMBL" id="BPLQ01011105">
    <property type="protein sequence ID" value="GIY55687.1"/>
    <property type="molecule type" value="Genomic_DNA"/>
</dbReference>
<comment type="caution">
    <text evidence="7">The sequence shown here is derived from an EMBL/GenBank/DDBJ whole genome shotgun (WGS) entry which is preliminary data.</text>
</comment>
<dbReference type="Proteomes" id="UP001054837">
    <property type="component" value="Unassembled WGS sequence"/>
</dbReference>
<evidence type="ECO:0000259" key="6">
    <source>
        <dbReference type="PROSITE" id="PS50808"/>
    </source>
</evidence>
<dbReference type="PROSITE" id="PS50808">
    <property type="entry name" value="ZF_BED"/>
    <property type="match status" value="1"/>
</dbReference>
<evidence type="ECO:0000313" key="8">
    <source>
        <dbReference type="Proteomes" id="UP001054837"/>
    </source>
</evidence>
<proteinExistence type="predicted"/>